<dbReference type="RefSeq" id="WP_183190347.1">
    <property type="nucleotide sequence ID" value="NZ_JACICD010000005.1"/>
</dbReference>
<organism evidence="8 9">
    <name type="scientific">Ancylobacter tetraedralis</name>
    <dbReference type="NCBI Taxonomy" id="217068"/>
    <lineage>
        <taxon>Bacteria</taxon>
        <taxon>Pseudomonadati</taxon>
        <taxon>Pseudomonadota</taxon>
        <taxon>Alphaproteobacteria</taxon>
        <taxon>Hyphomicrobiales</taxon>
        <taxon>Xanthobacteraceae</taxon>
        <taxon>Ancylobacter</taxon>
    </lineage>
</organism>
<dbReference type="SUPFAM" id="SSF56925">
    <property type="entry name" value="OMPA-like"/>
    <property type="match status" value="1"/>
</dbReference>
<accession>A0A839ZBN7</accession>
<evidence type="ECO:0000313" key="8">
    <source>
        <dbReference type="EMBL" id="MBB3772164.1"/>
    </source>
</evidence>
<evidence type="ECO:0000256" key="2">
    <source>
        <dbReference type="ARBA" id="ARBA00022729"/>
    </source>
</evidence>
<proteinExistence type="inferred from homology"/>
<dbReference type="AlphaFoldDB" id="A0A839ZBN7"/>
<dbReference type="PANTHER" id="PTHR34001">
    <property type="entry name" value="BLL7405 PROTEIN"/>
    <property type="match status" value="1"/>
</dbReference>
<dbReference type="InterPro" id="IPR011250">
    <property type="entry name" value="OMP/PagP_B-barrel"/>
</dbReference>
<evidence type="ECO:0000259" key="7">
    <source>
        <dbReference type="Pfam" id="PF13505"/>
    </source>
</evidence>
<evidence type="ECO:0000256" key="3">
    <source>
        <dbReference type="ARBA" id="ARBA00023136"/>
    </source>
</evidence>
<sequence length="259" mass="27414">MNKLSCAVLVAGSMMMAGSVQAADMPMPVKAEPVIVIPSFSWTGFYVGGNLGYAWGDMDYSYSVSAMSLYYGDSASLSPDGITGGAQIGYNYQFDNNWVIGAEADFQWADLSDSAGGSNLFYGPLSSLVAIGGTQYSIGSKVEWFGTVRARLGYAWDRLLVYGTGGVAYGSVNTDVAVSGSLTGYTMATTQGTSQTQWGWTVGGGAEYALTDNWTLRAEYLYVDLGSQVVYSVTDPVIVGGVTLDTAFSVVRAGVNYKF</sequence>
<gene>
    <name evidence="8" type="ORF">FHS55_002776</name>
</gene>
<name>A0A839ZBN7_9HYPH</name>
<keyword evidence="4" id="KW-0998">Cell outer membrane</keyword>
<comment type="subcellular location">
    <subcellularLocation>
        <location evidence="1">Cell outer membrane</location>
    </subcellularLocation>
</comment>
<comment type="similarity">
    <text evidence="5">Belongs to the Omp25/RopB family.</text>
</comment>
<evidence type="ECO:0000256" key="6">
    <source>
        <dbReference type="SAM" id="SignalP"/>
    </source>
</evidence>
<keyword evidence="2 6" id="KW-0732">Signal</keyword>
<feature type="signal peptide" evidence="6">
    <location>
        <begin position="1"/>
        <end position="22"/>
    </location>
</feature>
<dbReference type="PANTHER" id="PTHR34001:SF3">
    <property type="entry name" value="BLL7405 PROTEIN"/>
    <property type="match status" value="1"/>
</dbReference>
<dbReference type="Gene3D" id="2.40.160.20">
    <property type="match status" value="1"/>
</dbReference>
<dbReference type="Pfam" id="PF13505">
    <property type="entry name" value="OMP_b-brl"/>
    <property type="match status" value="1"/>
</dbReference>
<keyword evidence="9" id="KW-1185">Reference proteome</keyword>
<dbReference type="Proteomes" id="UP000533469">
    <property type="component" value="Unassembled WGS sequence"/>
</dbReference>
<dbReference type="InterPro" id="IPR051692">
    <property type="entry name" value="OMP-like"/>
</dbReference>
<evidence type="ECO:0000256" key="5">
    <source>
        <dbReference type="ARBA" id="ARBA00038306"/>
    </source>
</evidence>
<feature type="domain" description="Outer membrane protein beta-barrel" evidence="7">
    <location>
        <begin position="16"/>
        <end position="259"/>
    </location>
</feature>
<evidence type="ECO:0000256" key="1">
    <source>
        <dbReference type="ARBA" id="ARBA00004442"/>
    </source>
</evidence>
<dbReference type="EMBL" id="JACICD010000005">
    <property type="protein sequence ID" value="MBB3772164.1"/>
    <property type="molecule type" value="Genomic_DNA"/>
</dbReference>
<keyword evidence="3" id="KW-0472">Membrane</keyword>
<dbReference type="InterPro" id="IPR027385">
    <property type="entry name" value="Beta-barrel_OMP"/>
</dbReference>
<comment type="caution">
    <text evidence="8">The sequence shown here is derived from an EMBL/GenBank/DDBJ whole genome shotgun (WGS) entry which is preliminary data.</text>
</comment>
<evidence type="ECO:0000256" key="4">
    <source>
        <dbReference type="ARBA" id="ARBA00023237"/>
    </source>
</evidence>
<dbReference type="GO" id="GO:0009279">
    <property type="term" value="C:cell outer membrane"/>
    <property type="evidence" value="ECO:0007669"/>
    <property type="project" value="UniProtKB-SubCell"/>
</dbReference>
<reference evidence="8 9" key="1">
    <citation type="submission" date="2020-08" db="EMBL/GenBank/DDBJ databases">
        <title>Genomic Encyclopedia of Type Strains, Phase IV (KMG-IV): sequencing the most valuable type-strain genomes for metagenomic binning, comparative biology and taxonomic classification.</title>
        <authorList>
            <person name="Goeker M."/>
        </authorList>
    </citation>
    <scope>NUCLEOTIDE SEQUENCE [LARGE SCALE GENOMIC DNA]</scope>
    <source>
        <strain evidence="8 9">DSM 5895</strain>
    </source>
</reference>
<evidence type="ECO:0000313" key="9">
    <source>
        <dbReference type="Proteomes" id="UP000533469"/>
    </source>
</evidence>
<feature type="chain" id="PRO_5032294530" evidence="6">
    <location>
        <begin position="23"/>
        <end position="259"/>
    </location>
</feature>
<protein>
    <submittedName>
        <fullName evidence="8">Outer membrane immunogenic protein</fullName>
    </submittedName>
</protein>